<dbReference type="PANTHER" id="PTHR37984">
    <property type="entry name" value="PROTEIN CBG26694"/>
    <property type="match status" value="1"/>
</dbReference>
<dbReference type="InterPro" id="IPR043128">
    <property type="entry name" value="Rev_trsase/Diguanyl_cyclase"/>
</dbReference>
<dbReference type="Gene3D" id="3.30.70.270">
    <property type="match status" value="1"/>
</dbReference>
<sequence length="111" mass="13166">MKRVLEQLQQKDLFLKMEEVIFLGLVIWPGHMVIDPVKLAGIKKWPRPEIVKGVRFFLDFGNFYWKFIEQYMDLVKPLTDLTKKEARFLKEPILKIPDLEKAFVIEADTSK</sequence>
<evidence type="ECO:0000313" key="2">
    <source>
        <dbReference type="Proteomes" id="UP000054988"/>
    </source>
</evidence>
<gene>
    <name evidence="1" type="ORF">WG66_6768</name>
</gene>
<dbReference type="EMBL" id="LATX01001565">
    <property type="protein sequence ID" value="KTB40607.1"/>
    <property type="molecule type" value="Genomic_DNA"/>
</dbReference>
<evidence type="ECO:0008006" key="3">
    <source>
        <dbReference type="Google" id="ProtNLM"/>
    </source>
</evidence>
<dbReference type="SUPFAM" id="SSF56672">
    <property type="entry name" value="DNA/RNA polymerases"/>
    <property type="match status" value="1"/>
</dbReference>
<dbReference type="InterPro" id="IPR050951">
    <property type="entry name" value="Retrovirus_Pol_polyprotein"/>
</dbReference>
<accession>A0A0W0FW47</accession>
<reference evidence="1 2" key="1">
    <citation type="submission" date="2015-12" db="EMBL/GenBank/DDBJ databases">
        <title>Draft genome sequence of Moniliophthora roreri, the causal agent of frosty pod rot of cacao.</title>
        <authorList>
            <person name="Aime M.C."/>
            <person name="Diaz-Valderrama J.R."/>
            <person name="Kijpornyongpan T."/>
            <person name="Phillips-Mora W."/>
        </authorList>
    </citation>
    <scope>NUCLEOTIDE SEQUENCE [LARGE SCALE GENOMIC DNA]</scope>
    <source>
        <strain evidence="1 2">MCA 2952</strain>
    </source>
</reference>
<comment type="caution">
    <text evidence="1">The sequence shown here is derived from an EMBL/GenBank/DDBJ whole genome shotgun (WGS) entry which is preliminary data.</text>
</comment>
<protein>
    <recommendedName>
        <fullName evidence="3">Reverse transcriptase/retrotransposon-derived protein RNase H-like domain-containing protein</fullName>
    </recommendedName>
</protein>
<dbReference type="AlphaFoldDB" id="A0A0W0FW47"/>
<dbReference type="PANTHER" id="PTHR37984:SF5">
    <property type="entry name" value="PROTEIN NYNRIN-LIKE"/>
    <property type="match status" value="1"/>
</dbReference>
<dbReference type="InterPro" id="IPR043502">
    <property type="entry name" value="DNA/RNA_pol_sf"/>
</dbReference>
<dbReference type="Proteomes" id="UP000054988">
    <property type="component" value="Unassembled WGS sequence"/>
</dbReference>
<name>A0A0W0FW47_MONRR</name>
<organism evidence="1 2">
    <name type="scientific">Moniliophthora roreri</name>
    <name type="common">Frosty pod rot fungus</name>
    <name type="synonym">Monilia roreri</name>
    <dbReference type="NCBI Taxonomy" id="221103"/>
    <lineage>
        <taxon>Eukaryota</taxon>
        <taxon>Fungi</taxon>
        <taxon>Dikarya</taxon>
        <taxon>Basidiomycota</taxon>
        <taxon>Agaricomycotina</taxon>
        <taxon>Agaricomycetes</taxon>
        <taxon>Agaricomycetidae</taxon>
        <taxon>Agaricales</taxon>
        <taxon>Marasmiineae</taxon>
        <taxon>Marasmiaceae</taxon>
        <taxon>Moniliophthora</taxon>
    </lineage>
</organism>
<evidence type="ECO:0000313" key="1">
    <source>
        <dbReference type="EMBL" id="KTB40607.1"/>
    </source>
</evidence>
<proteinExistence type="predicted"/>